<dbReference type="Proteomes" id="UP000186720">
    <property type="component" value="Unassembled WGS sequence"/>
</dbReference>
<evidence type="ECO:0000256" key="2">
    <source>
        <dbReference type="SAM" id="SignalP"/>
    </source>
</evidence>
<dbReference type="InterPro" id="IPR050300">
    <property type="entry name" value="GDXG_lipolytic_enzyme"/>
</dbReference>
<dbReference type="Pfam" id="PF20434">
    <property type="entry name" value="BD-FAE"/>
    <property type="match status" value="1"/>
</dbReference>
<dbReference type="AlphaFoldDB" id="A0A1Q5ZYE1"/>
<accession>A0A1Q5ZYE1</accession>
<feature type="signal peptide" evidence="2">
    <location>
        <begin position="1"/>
        <end position="24"/>
    </location>
</feature>
<dbReference type="GO" id="GO:0016787">
    <property type="term" value="F:hydrolase activity"/>
    <property type="evidence" value="ECO:0007669"/>
    <property type="project" value="UniProtKB-KW"/>
</dbReference>
<name>A0A1Q5ZYE1_9SPHI</name>
<organism evidence="4 5">
    <name type="scientific">Mucilaginibacter polytrichastri</name>
    <dbReference type="NCBI Taxonomy" id="1302689"/>
    <lineage>
        <taxon>Bacteria</taxon>
        <taxon>Pseudomonadati</taxon>
        <taxon>Bacteroidota</taxon>
        <taxon>Sphingobacteriia</taxon>
        <taxon>Sphingobacteriales</taxon>
        <taxon>Sphingobacteriaceae</taxon>
        <taxon>Mucilaginibacter</taxon>
    </lineage>
</organism>
<evidence type="ECO:0000256" key="1">
    <source>
        <dbReference type="ARBA" id="ARBA00022801"/>
    </source>
</evidence>
<keyword evidence="1" id="KW-0378">Hydrolase</keyword>
<evidence type="ECO:0000313" key="4">
    <source>
        <dbReference type="EMBL" id="OKS86767.1"/>
    </source>
</evidence>
<sequence>MPAKLTPIFRALICLAFFASTAQAQTVIPLWKNGAPGFENRKNEPEQAKDYWIKNIHNPSVTVFLPPKEKATGAAVVVCPGGGHRLLVYNAEGVDAAKYLNNLGVAVFVLKYRLGRDTLSPYQIEVHAKQDGFRAMRLVRSLAPEYGLDTNRIGMMGFSAGGEVVDMVAFGHDDTNPKSKDPVDHQNAKPSFMIQIYPGPGYIPDVIPANAPPVFLLAANDDPCCSISVMQLMERYRAAKVPAELHVFTQGQHGFNMGNRSKLKSVHSWPDRMADWLSDNNYLTPVVK</sequence>
<comment type="caution">
    <text evidence="4">The sequence shown here is derived from an EMBL/GenBank/DDBJ whole genome shotgun (WGS) entry which is preliminary data.</text>
</comment>
<dbReference type="EMBL" id="MPPL01000001">
    <property type="protein sequence ID" value="OKS86767.1"/>
    <property type="molecule type" value="Genomic_DNA"/>
</dbReference>
<evidence type="ECO:0000313" key="5">
    <source>
        <dbReference type="Proteomes" id="UP000186720"/>
    </source>
</evidence>
<feature type="chain" id="PRO_5010326686" description="BD-FAE-like domain-containing protein" evidence="2">
    <location>
        <begin position="25"/>
        <end position="288"/>
    </location>
</feature>
<feature type="domain" description="BD-FAE-like" evidence="3">
    <location>
        <begin position="63"/>
        <end position="179"/>
    </location>
</feature>
<dbReference type="SUPFAM" id="SSF53474">
    <property type="entry name" value="alpha/beta-Hydrolases"/>
    <property type="match status" value="1"/>
</dbReference>
<dbReference type="PANTHER" id="PTHR48081">
    <property type="entry name" value="AB HYDROLASE SUPERFAMILY PROTEIN C4A8.06C"/>
    <property type="match status" value="1"/>
</dbReference>
<dbReference type="InterPro" id="IPR049492">
    <property type="entry name" value="BD-FAE-like_dom"/>
</dbReference>
<dbReference type="OrthoDB" id="9794725at2"/>
<gene>
    <name evidence="4" type="ORF">RG47T_2224</name>
</gene>
<dbReference type="STRING" id="1302689.RG47T_2224"/>
<keyword evidence="5" id="KW-1185">Reference proteome</keyword>
<dbReference type="RefSeq" id="WP_074489463.1">
    <property type="nucleotide sequence ID" value="NZ_FPAM01000019.1"/>
</dbReference>
<reference evidence="4 5" key="1">
    <citation type="submission" date="2016-11" db="EMBL/GenBank/DDBJ databases">
        <title>Whole Genome Sequencing of Mucilaginibacter polytrichastri RG4-7(T) isolated from the moss sample.</title>
        <authorList>
            <person name="Li Y."/>
        </authorList>
    </citation>
    <scope>NUCLEOTIDE SEQUENCE [LARGE SCALE GENOMIC DNA]</scope>
    <source>
        <strain evidence="4 5">RG4-7</strain>
    </source>
</reference>
<dbReference type="Gene3D" id="3.40.50.1820">
    <property type="entry name" value="alpha/beta hydrolase"/>
    <property type="match status" value="1"/>
</dbReference>
<dbReference type="InterPro" id="IPR029058">
    <property type="entry name" value="AB_hydrolase_fold"/>
</dbReference>
<dbReference type="PANTHER" id="PTHR48081:SF6">
    <property type="entry name" value="PEPTIDASE S9 PROLYL OLIGOPEPTIDASE CATALYTIC DOMAIN-CONTAINING PROTEIN"/>
    <property type="match status" value="1"/>
</dbReference>
<keyword evidence="2" id="KW-0732">Signal</keyword>
<protein>
    <recommendedName>
        <fullName evidence="3">BD-FAE-like domain-containing protein</fullName>
    </recommendedName>
</protein>
<proteinExistence type="predicted"/>
<evidence type="ECO:0000259" key="3">
    <source>
        <dbReference type="Pfam" id="PF20434"/>
    </source>
</evidence>